<dbReference type="SUPFAM" id="SSF50998">
    <property type="entry name" value="Quinoprotein alcohol dehydrogenase-like"/>
    <property type="match status" value="1"/>
</dbReference>
<dbReference type="EMBL" id="GDQY01000043">
    <property type="protein sequence ID" value="JAQ18758.1"/>
    <property type="molecule type" value="Transcribed_RNA"/>
</dbReference>
<sequence length="105" mass="11506">MKPIWTNSFDGTPIVSPVIVSYMSQTSTPYLIIASLGGTIGCLDPRNPSHLVWMRNGKMPVFSKPLLYMDSSYKVNVIIAGVSGTIRSFSLVNGNIDCSYECLKN</sequence>
<organism evidence="1">
    <name type="scientific">Schistosoma mansoni</name>
    <name type="common">Blood fluke</name>
    <dbReference type="NCBI Taxonomy" id="6183"/>
    <lineage>
        <taxon>Eukaryota</taxon>
        <taxon>Metazoa</taxon>
        <taxon>Spiralia</taxon>
        <taxon>Lophotrochozoa</taxon>
        <taxon>Platyhelminthes</taxon>
        <taxon>Trematoda</taxon>
        <taxon>Digenea</taxon>
        <taxon>Strigeidida</taxon>
        <taxon>Schistosomatoidea</taxon>
        <taxon>Schistosomatidae</taxon>
        <taxon>Schistosoma</taxon>
    </lineage>
</organism>
<protein>
    <submittedName>
        <fullName evidence="1">Uncharacterized protein</fullName>
    </submittedName>
</protein>
<gene>
    <name evidence="1" type="ORF">c3983_g1_i1</name>
</gene>
<dbReference type="AlphaFoldDB" id="A0A146MGE5"/>
<name>A0A146MGE5_SCHMA</name>
<accession>A0A146MGE5</accession>
<proteinExistence type="predicted"/>
<evidence type="ECO:0000313" key="1">
    <source>
        <dbReference type="EMBL" id="JAQ18758.1"/>
    </source>
</evidence>
<reference evidence="1" key="1">
    <citation type="journal article" date="2015" name="PLoS Negl. Trop. Dis.">
        <title>Schistosoma mansoni Egg, Adult Male and Female Comparative Gene Expression Analysis and Identification of Novel Genes by RNA-Seq.</title>
        <authorList>
            <person name="Anderson L."/>
            <person name="Amaral M.S."/>
            <person name="Beckedorff F."/>
            <person name="Silva L.F."/>
            <person name="Dazzani B."/>
            <person name="Oliveira K.C."/>
            <person name="Almeida G.T."/>
            <person name="Gomes M.R."/>
            <person name="Pires D.S."/>
            <person name="Setubal J.C."/>
            <person name="DeMarco R."/>
            <person name="Verjovski-Almeida S."/>
        </authorList>
    </citation>
    <scope>NUCLEOTIDE SEQUENCE</scope>
    <source>
        <strain evidence="1">BH</strain>
    </source>
</reference>
<dbReference type="InterPro" id="IPR011047">
    <property type="entry name" value="Quinoprotein_ADH-like_sf"/>
</dbReference>